<dbReference type="Proteomes" id="UP000233786">
    <property type="component" value="Unassembled WGS sequence"/>
</dbReference>
<dbReference type="RefSeq" id="WP_010696353.1">
    <property type="nucleotide sequence ID" value="NZ_CP061007.1"/>
</dbReference>
<dbReference type="STRING" id="994479.GCA_000194155_03350"/>
<reference evidence="2" key="1">
    <citation type="submission" date="2017-12" db="EMBL/GenBank/DDBJ databases">
        <title>Sequencing the genomes of 1000 Actinobacteria strains.</title>
        <authorList>
            <person name="Klenk H.-P."/>
        </authorList>
    </citation>
    <scope>NUCLEOTIDE SEQUENCE [LARGE SCALE GENOMIC DNA]</scope>
    <source>
        <strain evidence="2">DSM 44228</strain>
    </source>
</reference>
<dbReference type="Pfam" id="PF13577">
    <property type="entry name" value="SnoaL_4"/>
    <property type="match status" value="1"/>
</dbReference>
<sequence>MVDPTRERPSASEVSDRIALRELVDSYAHVLDNRLQKQFGTLFCAEGRLVVPHPAGGDRPKLVFDGGDGWARAFALLAPFTATVHFVGNHLVSISGDDATGETYCLAHELYDHDGAGRMSVRCVRYTDTYLRVADKWFFHTRELTTAWISDQALIPSRPVPFRSV</sequence>
<evidence type="ECO:0000259" key="1">
    <source>
        <dbReference type="Pfam" id="PF13577"/>
    </source>
</evidence>
<feature type="domain" description="SnoaL-like" evidence="1">
    <location>
        <begin position="13"/>
        <end position="142"/>
    </location>
</feature>
<protein>
    <submittedName>
        <fullName evidence="2">SnoaL-like protein</fullName>
    </submittedName>
</protein>
<keyword evidence="3" id="KW-1185">Reference proteome</keyword>
<dbReference type="InterPro" id="IPR032710">
    <property type="entry name" value="NTF2-like_dom_sf"/>
</dbReference>
<evidence type="ECO:0000313" key="2">
    <source>
        <dbReference type="EMBL" id="PKW16073.1"/>
    </source>
</evidence>
<gene>
    <name evidence="2" type="ORF">A8926_3867</name>
</gene>
<proteinExistence type="predicted"/>
<dbReference type="SUPFAM" id="SSF54427">
    <property type="entry name" value="NTF2-like"/>
    <property type="match status" value="1"/>
</dbReference>
<dbReference type="AlphaFoldDB" id="A0A2N3XZH3"/>
<organism evidence="2 3">
    <name type="scientific">Saccharopolyspora spinosa</name>
    <dbReference type="NCBI Taxonomy" id="60894"/>
    <lineage>
        <taxon>Bacteria</taxon>
        <taxon>Bacillati</taxon>
        <taxon>Actinomycetota</taxon>
        <taxon>Actinomycetes</taxon>
        <taxon>Pseudonocardiales</taxon>
        <taxon>Pseudonocardiaceae</taxon>
        <taxon>Saccharopolyspora</taxon>
    </lineage>
</organism>
<dbReference type="EMBL" id="PJNB01000001">
    <property type="protein sequence ID" value="PKW16073.1"/>
    <property type="molecule type" value="Genomic_DNA"/>
</dbReference>
<dbReference type="CDD" id="cd00531">
    <property type="entry name" value="NTF2_like"/>
    <property type="match status" value="1"/>
</dbReference>
<evidence type="ECO:0000313" key="3">
    <source>
        <dbReference type="Proteomes" id="UP000233786"/>
    </source>
</evidence>
<comment type="caution">
    <text evidence="2">The sequence shown here is derived from an EMBL/GenBank/DDBJ whole genome shotgun (WGS) entry which is preliminary data.</text>
</comment>
<name>A0A2N3XZH3_SACSN</name>
<dbReference type="Gene3D" id="3.10.450.50">
    <property type="match status" value="1"/>
</dbReference>
<dbReference type="InterPro" id="IPR037401">
    <property type="entry name" value="SnoaL-like"/>
</dbReference>
<accession>A0A2N3XZH3</accession>
<dbReference type="OrthoDB" id="2599042at2"/>